<accession>A0A7X6A4Y2</accession>
<evidence type="ECO:0000313" key="7">
    <source>
        <dbReference type="Proteomes" id="UP000555407"/>
    </source>
</evidence>
<dbReference type="InterPro" id="IPR006059">
    <property type="entry name" value="SBP"/>
</dbReference>
<dbReference type="PANTHER" id="PTHR43649:SF31">
    <property type="entry name" value="SN-GLYCEROL-3-PHOSPHATE-BINDING PERIPLASMIC PROTEIN UGPB"/>
    <property type="match status" value="1"/>
</dbReference>
<evidence type="ECO:0000256" key="5">
    <source>
        <dbReference type="SAM" id="SignalP"/>
    </source>
</evidence>
<comment type="similarity">
    <text evidence="2">Belongs to the bacterial solute-binding protein 1 family.</text>
</comment>
<keyword evidence="7" id="KW-1185">Reference proteome</keyword>
<comment type="caution">
    <text evidence="6">The sequence shown here is derived from an EMBL/GenBank/DDBJ whole genome shotgun (WGS) entry which is preliminary data.</text>
</comment>
<dbReference type="SUPFAM" id="SSF53850">
    <property type="entry name" value="Periplasmic binding protein-like II"/>
    <property type="match status" value="1"/>
</dbReference>
<comment type="subcellular location">
    <subcellularLocation>
        <location evidence="1">Cell envelope</location>
    </subcellularLocation>
</comment>
<dbReference type="Gene3D" id="3.40.190.10">
    <property type="entry name" value="Periplasmic binding protein-like II"/>
    <property type="match status" value="2"/>
</dbReference>
<evidence type="ECO:0000256" key="4">
    <source>
        <dbReference type="ARBA" id="ARBA00022729"/>
    </source>
</evidence>
<proteinExistence type="inferred from homology"/>
<keyword evidence="3" id="KW-0813">Transport</keyword>
<feature type="signal peptide" evidence="5">
    <location>
        <begin position="1"/>
        <end position="22"/>
    </location>
</feature>
<organism evidence="6 7">
    <name type="scientific">Kribbella shirazensis</name>
    <dbReference type="NCBI Taxonomy" id="1105143"/>
    <lineage>
        <taxon>Bacteria</taxon>
        <taxon>Bacillati</taxon>
        <taxon>Actinomycetota</taxon>
        <taxon>Actinomycetes</taxon>
        <taxon>Propionibacteriales</taxon>
        <taxon>Kribbellaceae</taxon>
        <taxon>Kribbella</taxon>
    </lineage>
</organism>
<gene>
    <name evidence="6" type="ORF">BJY22_007744</name>
</gene>
<dbReference type="InterPro" id="IPR050490">
    <property type="entry name" value="Bact_solute-bd_prot1"/>
</dbReference>
<dbReference type="Pfam" id="PF01547">
    <property type="entry name" value="SBP_bac_1"/>
    <property type="match status" value="1"/>
</dbReference>
<dbReference type="PANTHER" id="PTHR43649">
    <property type="entry name" value="ARABINOSE-BINDING PROTEIN-RELATED"/>
    <property type="match status" value="1"/>
</dbReference>
<name>A0A7X6A4Y2_9ACTN</name>
<dbReference type="Proteomes" id="UP000555407">
    <property type="component" value="Unassembled WGS sequence"/>
</dbReference>
<dbReference type="AlphaFoldDB" id="A0A7X6A4Y2"/>
<reference evidence="6 7" key="1">
    <citation type="submission" date="2020-03" db="EMBL/GenBank/DDBJ databases">
        <title>Sequencing the genomes of 1000 actinobacteria strains.</title>
        <authorList>
            <person name="Klenk H.-P."/>
        </authorList>
    </citation>
    <scope>NUCLEOTIDE SEQUENCE [LARGE SCALE GENOMIC DNA]</scope>
    <source>
        <strain evidence="6 7">DSM 45490</strain>
    </source>
</reference>
<evidence type="ECO:0000256" key="2">
    <source>
        <dbReference type="ARBA" id="ARBA00008520"/>
    </source>
</evidence>
<dbReference type="EMBL" id="JAASRO010000001">
    <property type="protein sequence ID" value="NIK62027.1"/>
    <property type="molecule type" value="Genomic_DNA"/>
</dbReference>
<sequence length="427" mass="45118">MKHRSAGTAALAMLAVGLLVTACTGTGGQTSSGGDSGPRTIRYLVEQPEDAAALKKLETHLAEFEKSSGVDVKLEAMPTDNMRTVLQTQLRSGDGPDVFNWGSGPGYAGALAKAGLLYDLTEAYQKYKWPIYPFAKDRVTFEGKTFGVPGEMETVGLFYNQDLFAKHGVTAPRNLDELKAASATLQSKGVVPIAASDKEGWQGGHLLSMALSSAVGSKGMDALLKGEKSWNSPEVVSALKLWEDFGKSKYLPQFPTSLSYDNANALFFSGKAAMVPTGSWLIDSIEKSAKFKVGYIPFPAPSGPGIFTGGLGSGPFVSAGSKNTDAALELVNFLASPDHARWVVENLGTIPPQPVDVSGLKLSPLLSQTLKDTSTLAGGSGDFGYNIDVLTTDVFNKAMWDGVQGILSGQQTAEQVAANLETAFKKS</sequence>
<evidence type="ECO:0000256" key="1">
    <source>
        <dbReference type="ARBA" id="ARBA00004196"/>
    </source>
</evidence>
<keyword evidence="4 5" id="KW-0732">Signal</keyword>
<feature type="chain" id="PRO_5030510283" evidence="5">
    <location>
        <begin position="23"/>
        <end position="427"/>
    </location>
</feature>
<evidence type="ECO:0000313" key="6">
    <source>
        <dbReference type="EMBL" id="NIK62027.1"/>
    </source>
</evidence>
<dbReference type="PROSITE" id="PS51257">
    <property type="entry name" value="PROKAR_LIPOPROTEIN"/>
    <property type="match status" value="1"/>
</dbReference>
<protein>
    <submittedName>
        <fullName evidence="6">Raffinose/stachyose/melibiose transport system substrate-binding protein</fullName>
    </submittedName>
</protein>
<dbReference type="RefSeq" id="WP_167216930.1">
    <property type="nucleotide sequence ID" value="NZ_JAASRO010000001.1"/>
</dbReference>
<dbReference type="GO" id="GO:0030313">
    <property type="term" value="C:cell envelope"/>
    <property type="evidence" value="ECO:0007669"/>
    <property type="project" value="UniProtKB-SubCell"/>
</dbReference>
<evidence type="ECO:0000256" key="3">
    <source>
        <dbReference type="ARBA" id="ARBA00022448"/>
    </source>
</evidence>